<comment type="similarity">
    <text evidence="2">Belongs to the class-V pyridoxal-phosphate-dependent aminotransferase family. Csd subfamily.</text>
</comment>
<dbReference type="InterPro" id="IPR010969">
    <property type="entry name" value="Cys_dSase-rel_unknwn_funct"/>
</dbReference>
<dbReference type="OrthoDB" id="9808002at2"/>
<keyword evidence="8" id="KW-1185">Reference proteome</keyword>
<dbReference type="EMBL" id="CP015519">
    <property type="protein sequence ID" value="APG28593.1"/>
    <property type="molecule type" value="Genomic_DNA"/>
</dbReference>
<dbReference type="EC" id="2.8.1.7" evidence="3"/>
<dbReference type="InterPro" id="IPR015424">
    <property type="entry name" value="PyrdxlP-dep_Trfase"/>
</dbReference>
<dbReference type="InterPro" id="IPR000192">
    <property type="entry name" value="Aminotrans_V_dom"/>
</dbReference>
<dbReference type="SUPFAM" id="SSF53383">
    <property type="entry name" value="PLP-dependent transferases"/>
    <property type="match status" value="1"/>
</dbReference>
<dbReference type="RefSeq" id="WP_072284619.1">
    <property type="nucleotide sequence ID" value="NZ_CP015519.1"/>
</dbReference>
<evidence type="ECO:0000256" key="4">
    <source>
        <dbReference type="ARBA" id="ARBA00022898"/>
    </source>
</evidence>
<dbReference type="PIRSF" id="PIRSF005572">
    <property type="entry name" value="NifS"/>
    <property type="match status" value="1"/>
</dbReference>
<dbReference type="GO" id="GO:0031071">
    <property type="term" value="F:cysteine desulfurase activity"/>
    <property type="evidence" value="ECO:0007669"/>
    <property type="project" value="UniProtKB-EC"/>
</dbReference>
<evidence type="ECO:0000256" key="1">
    <source>
        <dbReference type="ARBA" id="ARBA00001933"/>
    </source>
</evidence>
<organism evidence="7 8">
    <name type="scientific">Syntrophotalea acetylenivorans</name>
    <dbReference type="NCBI Taxonomy" id="1842532"/>
    <lineage>
        <taxon>Bacteria</taxon>
        <taxon>Pseudomonadati</taxon>
        <taxon>Thermodesulfobacteriota</taxon>
        <taxon>Desulfuromonadia</taxon>
        <taxon>Desulfuromonadales</taxon>
        <taxon>Syntrophotaleaceae</taxon>
        <taxon>Syntrophotalea</taxon>
    </lineage>
</organism>
<accession>A0A1L3GRQ4</accession>
<dbReference type="InterPro" id="IPR016454">
    <property type="entry name" value="Cysteine_dSase"/>
</dbReference>
<evidence type="ECO:0000256" key="2">
    <source>
        <dbReference type="ARBA" id="ARBA00010447"/>
    </source>
</evidence>
<dbReference type="STRING" id="1842532.A7E78_12515"/>
<dbReference type="InterPro" id="IPR015421">
    <property type="entry name" value="PyrdxlP-dep_Trfase_major"/>
</dbReference>
<name>A0A1L3GRQ4_9BACT</name>
<dbReference type="AlphaFoldDB" id="A0A1L3GRQ4"/>
<dbReference type="Gene3D" id="3.90.1150.10">
    <property type="entry name" value="Aspartate Aminotransferase, domain 1"/>
    <property type="match status" value="1"/>
</dbReference>
<dbReference type="KEGG" id="pef:A7E78_12515"/>
<sequence length="381" mass="40440">MTIYLDNAATSHPKPEAVYLAADQTLRELGASPGRGSYRAAIDASRLLFETRLAAAKLFGISDSSRIVFTASATESLNLALLGLLNPGDRVVTTTMEHNAVLRPLEQLRRNGVEVIKASANADGFVEPAKLKNACTRETRLLVIGHCSNVSGTRQAVEEIGPWCRQQGILLLVDGAQSAGLFDLDVEAMAIDLLAVPGHKGLFGPPGTGLLYVRDGLQLRPLMVGGTGGDSTLPLPPEQLPEGLESGTANTPGLAGLKAGIEFLLETGLDTIRRHELALVKILRRELSSITGLCVHGAATMDRQGAALSFTITGQDPAAIAFALDRDYDICTRAGLHCAPEAHRSLGTFPQGTVRISPGWFNTERDIETLLAALIDQVGQP</sequence>
<dbReference type="Proteomes" id="UP000182517">
    <property type="component" value="Chromosome"/>
</dbReference>
<feature type="domain" description="Aminotransferase class V" evidence="6">
    <location>
        <begin position="3"/>
        <end position="370"/>
    </location>
</feature>
<keyword evidence="4" id="KW-0663">Pyridoxal phosphate</keyword>
<dbReference type="Pfam" id="PF00266">
    <property type="entry name" value="Aminotran_5"/>
    <property type="match status" value="1"/>
</dbReference>
<protein>
    <recommendedName>
        <fullName evidence="3">cysteine desulfurase</fullName>
        <ecNumber evidence="3">2.8.1.7</ecNumber>
    </recommendedName>
</protein>
<dbReference type="PANTHER" id="PTHR43586:SF4">
    <property type="entry name" value="ISOPENICILLIN N EPIMERASE"/>
    <property type="match status" value="1"/>
</dbReference>
<dbReference type="NCBIfam" id="TIGR01977">
    <property type="entry name" value="am_tr_V_EF2568"/>
    <property type="match status" value="1"/>
</dbReference>
<comment type="catalytic activity">
    <reaction evidence="5">
        <text>(sulfur carrier)-H + L-cysteine = (sulfur carrier)-SH + L-alanine</text>
        <dbReference type="Rhea" id="RHEA:43892"/>
        <dbReference type="Rhea" id="RHEA-COMP:14737"/>
        <dbReference type="Rhea" id="RHEA-COMP:14739"/>
        <dbReference type="ChEBI" id="CHEBI:29917"/>
        <dbReference type="ChEBI" id="CHEBI:35235"/>
        <dbReference type="ChEBI" id="CHEBI:57972"/>
        <dbReference type="ChEBI" id="CHEBI:64428"/>
        <dbReference type="EC" id="2.8.1.7"/>
    </reaction>
</comment>
<proteinExistence type="inferred from homology"/>
<dbReference type="PANTHER" id="PTHR43586">
    <property type="entry name" value="CYSTEINE DESULFURASE"/>
    <property type="match status" value="1"/>
</dbReference>
<evidence type="ECO:0000256" key="3">
    <source>
        <dbReference type="ARBA" id="ARBA00012239"/>
    </source>
</evidence>
<gene>
    <name evidence="7" type="ORF">A7E78_12515</name>
</gene>
<evidence type="ECO:0000256" key="5">
    <source>
        <dbReference type="ARBA" id="ARBA00050776"/>
    </source>
</evidence>
<dbReference type="InterPro" id="IPR015422">
    <property type="entry name" value="PyrdxlP-dep_Trfase_small"/>
</dbReference>
<reference evidence="7 8" key="1">
    <citation type="journal article" date="2017" name="Genome Announc.">
        <title>Complete Genome Sequences of Two Acetylene-Fermenting Pelobacter acetylenicus Strains.</title>
        <authorList>
            <person name="Sutton J.M."/>
            <person name="Baesman S.M."/>
            <person name="Fierst J.L."/>
            <person name="Poret-Peterson A.T."/>
            <person name="Oremland R.S."/>
            <person name="Dunlap D.S."/>
            <person name="Akob D.M."/>
        </authorList>
    </citation>
    <scope>NUCLEOTIDE SEQUENCE [LARGE SCALE GENOMIC DNA]</scope>
    <source>
        <strain evidence="7 8">SFB93</strain>
    </source>
</reference>
<comment type="cofactor">
    <cofactor evidence="1">
        <name>pyridoxal 5'-phosphate</name>
        <dbReference type="ChEBI" id="CHEBI:597326"/>
    </cofactor>
</comment>
<evidence type="ECO:0000259" key="6">
    <source>
        <dbReference type="Pfam" id="PF00266"/>
    </source>
</evidence>
<dbReference type="Gene3D" id="3.40.640.10">
    <property type="entry name" value="Type I PLP-dependent aspartate aminotransferase-like (Major domain)"/>
    <property type="match status" value="1"/>
</dbReference>
<evidence type="ECO:0000313" key="7">
    <source>
        <dbReference type="EMBL" id="APG28593.1"/>
    </source>
</evidence>
<evidence type="ECO:0000313" key="8">
    <source>
        <dbReference type="Proteomes" id="UP000182517"/>
    </source>
</evidence>